<feature type="compositionally biased region" description="Polar residues" evidence="1">
    <location>
        <begin position="175"/>
        <end position="192"/>
    </location>
</feature>
<evidence type="ECO:0000256" key="1">
    <source>
        <dbReference type="SAM" id="MobiDB-lite"/>
    </source>
</evidence>
<feature type="region of interest" description="Disordered" evidence="1">
    <location>
        <begin position="1"/>
        <end position="226"/>
    </location>
</feature>
<organism evidence="2 3">
    <name type="scientific">Moniliophthora roreri</name>
    <name type="common">Frosty pod rot fungus</name>
    <name type="synonym">Monilia roreri</name>
    <dbReference type="NCBI Taxonomy" id="221103"/>
    <lineage>
        <taxon>Eukaryota</taxon>
        <taxon>Fungi</taxon>
        <taxon>Dikarya</taxon>
        <taxon>Basidiomycota</taxon>
        <taxon>Agaricomycotina</taxon>
        <taxon>Agaricomycetes</taxon>
        <taxon>Agaricomycetidae</taxon>
        <taxon>Agaricales</taxon>
        <taxon>Marasmiineae</taxon>
        <taxon>Marasmiaceae</taxon>
        <taxon>Moniliophthora</taxon>
    </lineage>
</organism>
<gene>
    <name evidence="2" type="ORF">WG66_2888</name>
</gene>
<evidence type="ECO:0000313" key="3">
    <source>
        <dbReference type="Proteomes" id="UP000054988"/>
    </source>
</evidence>
<feature type="compositionally biased region" description="Basic and acidic residues" evidence="1">
    <location>
        <begin position="9"/>
        <end position="22"/>
    </location>
</feature>
<dbReference type="AlphaFoldDB" id="A0A0W0G7M1"/>
<protein>
    <submittedName>
        <fullName evidence="2">Uncharacterized protein</fullName>
    </submittedName>
</protein>
<feature type="compositionally biased region" description="Basic residues" evidence="1">
    <location>
        <begin position="110"/>
        <end position="126"/>
    </location>
</feature>
<proteinExistence type="predicted"/>
<dbReference type="EMBL" id="LATX01000898">
    <property type="protein sequence ID" value="KTB44538.1"/>
    <property type="molecule type" value="Genomic_DNA"/>
</dbReference>
<evidence type="ECO:0000313" key="2">
    <source>
        <dbReference type="EMBL" id="KTB44538.1"/>
    </source>
</evidence>
<comment type="caution">
    <text evidence="2">The sequence shown here is derived from an EMBL/GenBank/DDBJ whole genome shotgun (WGS) entry which is preliminary data.</text>
</comment>
<feature type="compositionally biased region" description="Polar residues" evidence="1">
    <location>
        <begin position="23"/>
        <end position="54"/>
    </location>
</feature>
<sequence length="226" mass="26417">MTKPTADGWRQKPTEWHSKMTDDISTSKTIVLNVNPQAQRNPSQSGSNEYQYHQQHLARATGRFSPWVDQEDNEDYPYPHPPASAPPLMIEENPRTYPYPDLVNDILAGQRKKKPGYTPAHSRHGYQYRQQQQQQYYEEDPEAHENSWQANAARYRQQPAQLNVHDPQPQPKPQYRSTNPFNPFVNRSQDSASAPPIIERDEDGMEGIEEERDEEVVWDPRKPERR</sequence>
<dbReference type="Proteomes" id="UP000054988">
    <property type="component" value="Unassembled WGS sequence"/>
</dbReference>
<feature type="compositionally biased region" description="Low complexity" evidence="1">
    <location>
        <begin position="127"/>
        <end position="136"/>
    </location>
</feature>
<feature type="compositionally biased region" description="Acidic residues" evidence="1">
    <location>
        <begin position="200"/>
        <end position="217"/>
    </location>
</feature>
<reference evidence="2 3" key="1">
    <citation type="submission" date="2015-12" db="EMBL/GenBank/DDBJ databases">
        <title>Draft genome sequence of Moniliophthora roreri, the causal agent of frosty pod rot of cacao.</title>
        <authorList>
            <person name="Aime M.C."/>
            <person name="Diaz-Valderrama J.R."/>
            <person name="Kijpornyongpan T."/>
            <person name="Phillips-Mora W."/>
        </authorList>
    </citation>
    <scope>NUCLEOTIDE SEQUENCE [LARGE SCALE GENOMIC DNA]</scope>
    <source>
        <strain evidence="2 3">MCA 2952</strain>
    </source>
</reference>
<accession>A0A0W0G7M1</accession>
<name>A0A0W0G7M1_MONRR</name>